<organism evidence="3 4">
    <name type="scientific">Arenibacter algicola</name>
    <dbReference type="NCBI Taxonomy" id="616991"/>
    <lineage>
        <taxon>Bacteria</taxon>
        <taxon>Pseudomonadati</taxon>
        <taxon>Bacteroidota</taxon>
        <taxon>Flavobacteriia</taxon>
        <taxon>Flavobacteriales</taxon>
        <taxon>Flavobacteriaceae</taxon>
        <taxon>Arenibacter</taxon>
    </lineage>
</organism>
<dbReference type="KEGG" id="aalg:AREALGSMS7_04335"/>
<feature type="region of interest" description="Disordered" evidence="1">
    <location>
        <begin position="56"/>
        <end position="82"/>
    </location>
</feature>
<gene>
    <name evidence="3" type="ORF">AREALGSMS7_04335</name>
</gene>
<accession>A0A221V2B9</accession>
<keyword evidence="2" id="KW-0472">Membrane</keyword>
<evidence type="ECO:0000256" key="2">
    <source>
        <dbReference type="SAM" id="Phobius"/>
    </source>
</evidence>
<name>A0A221V2B9_9FLAO</name>
<evidence type="ECO:0000313" key="3">
    <source>
        <dbReference type="EMBL" id="ASO07737.1"/>
    </source>
</evidence>
<evidence type="ECO:0000313" key="4">
    <source>
        <dbReference type="Proteomes" id="UP000204551"/>
    </source>
</evidence>
<sequence length="181" mass="20581">MTKKNEKGLRPWLVRSVAVFMGICYLMAPLQQEVTELMHFLSHRLHQGLGHHSIASHTHDFHDHDRQDKAQDGTSTYSTEAHEHKGANEIALHGHPQSHNSESHSHEIIDFMSMAFSASIPTHHENDKIKLQSDLDKHLVVYTNSHIQTIPAFVKTYFSNLKENTSKGIQILIVPPPKPFC</sequence>
<keyword evidence="2" id="KW-0812">Transmembrane</keyword>
<dbReference type="EMBL" id="CP022515">
    <property type="protein sequence ID" value="ASO07737.1"/>
    <property type="molecule type" value="Genomic_DNA"/>
</dbReference>
<protein>
    <submittedName>
        <fullName evidence="3">Uncharacterized protein</fullName>
    </submittedName>
</protein>
<feature type="transmembrane region" description="Helical" evidence="2">
    <location>
        <begin position="12"/>
        <end position="30"/>
    </location>
</feature>
<dbReference type="Proteomes" id="UP000204551">
    <property type="component" value="Chromosome"/>
</dbReference>
<feature type="compositionally biased region" description="Basic and acidic residues" evidence="1">
    <location>
        <begin position="57"/>
        <end position="71"/>
    </location>
</feature>
<dbReference type="RefSeq" id="WP_157730946.1">
    <property type="nucleotide sequence ID" value="NZ_CP022515.1"/>
</dbReference>
<evidence type="ECO:0000256" key="1">
    <source>
        <dbReference type="SAM" id="MobiDB-lite"/>
    </source>
</evidence>
<reference evidence="3 4" key="1">
    <citation type="submission" date="2017-07" db="EMBL/GenBank/DDBJ databases">
        <title>Genome Sequence of Arenibacter algicola Strain SMS7 Isolated from a culture of the Diatom Skeletonema marinoi.</title>
        <authorList>
            <person name="Topel M."/>
            <person name="Pinder M.I.M."/>
            <person name="Johansson O.N."/>
            <person name="Kourtchenko O."/>
            <person name="Godhe A."/>
            <person name="Clarke A.K."/>
        </authorList>
    </citation>
    <scope>NUCLEOTIDE SEQUENCE [LARGE SCALE GENOMIC DNA]</scope>
    <source>
        <strain evidence="3 4">SMS7</strain>
    </source>
</reference>
<keyword evidence="2" id="KW-1133">Transmembrane helix</keyword>
<proteinExistence type="predicted"/>
<dbReference type="AlphaFoldDB" id="A0A221V2B9"/>